<protein>
    <submittedName>
        <fullName evidence="1">Uncharacterized protein</fullName>
    </submittedName>
</protein>
<dbReference type="Proteomes" id="UP000194236">
    <property type="component" value="Unassembled WGS sequence"/>
</dbReference>
<name>A0A1Y3BIY4_EURMA</name>
<sequence length="136" mass="15876">MDTNCAQISPEQDIIAVSNEFWLAFYSIRDNDCFGTVQFPNKCLYWTWINSDSVAIITEDDVYHWSLLLDSNVSPIYDHSPKMIFSLNENFRQYQIINYMVDPLYGYWSALTALYLEDDEICGKVQIHSQSYGQSQ</sequence>
<proteinExistence type="predicted"/>
<keyword evidence="2" id="KW-1185">Reference proteome</keyword>
<gene>
    <name evidence="1" type="ORF">BLA29_007956</name>
</gene>
<accession>A0A1Y3BIY4</accession>
<dbReference type="GO" id="GO:0071439">
    <property type="term" value="C:clathrin complex"/>
    <property type="evidence" value="ECO:0007669"/>
    <property type="project" value="TreeGrafter"/>
</dbReference>
<dbReference type="GO" id="GO:0005198">
    <property type="term" value="F:structural molecule activity"/>
    <property type="evidence" value="ECO:0007669"/>
    <property type="project" value="InterPro"/>
</dbReference>
<dbReference type="GO" id="GO:0030130">
    <property type="term" value="C:clathrin coat of trans-Golgi network vesicle"/>
    <property type="evidence" value="ECO:0007669"/>
    <property type="project" value="InterPro"/>
</dbReference>
<dbReference type="PANTHER" id="PTHR10292">
    <property type="entry name" value="CLATHRIN HEAVY CHAIN RELATED"/>
    <property type="match status" value="1"/>
</dbReference>
<dbReference type="AlphaFoldDB" id="A0A1Y3BIY4"/>
<organism evidence="1 2">
    <name type="scientific">Euroglyphus maynei</name>
    <name type="common">Mayne's house dust mite</name>
    <dbReference type="NCBI Taxonomy" id="6958"/>
    <lineage>
        <taxon>Eukaryota</taxon>
        <taxon>Metazoa</taxon>
        <taxon>Ecdysozoa</taxon>
        <taxon>Arthropoda</taxon>
        <taxon>Chelicerata</taxon>
        <taxon>Arachnida</taxon>
        <taxon>Acari</taxon>
        <taxon>Acariformes</taxon>
        <taxon>Sarcoptiformes</taxon>
        <taxon>Astigmata</taxon>
        <taxon>Psoroptidia</taxon>
        <taxon>Analgoidea</taxon>
        <taxon>Pyroglyphidae</taxon>
        <taxon>Pyroglyphinae</taxon>
        <taxon>Euroglyphus</taxon>
    </lineage>
</organism>
<dbReference type="EMBL" id="MUJZ01024807">
    <property type="protein sequence ID" value="OTF79115.1"/>
    <property type="molecule type" value="Genomic_DNA"/>
</dbReference>
<dbReference type="GO" id="GO:0030132">
    <property type="term" value="C:clathrin coat of coated pit"/>
    <property type="evidence" value="ECO:0007669"/>
    <property type="project" value="InterPro"/>
</dbReference>
<dbReference type="GO" id="GO:0006898">
    <property type="term" value="P:receptor-mediated endocytosis"/>
    <property type="evidence" value="ECO:0007669"/>
    <property type="project" value="TreeGrafter"/>
</dbReference>
<evidence type="ECO:0000313" key="1">
    <source>
        <dbReference type="EMBL" id="OTF79115.1"/>
    </source>
</evidence>
<dbReference type="InterPro" id="IPR016025">
    <property type="entry name" value="Clathrin_H-chain_N"/>
</dbReference>
<reference evidence="1 2" key="1">
    <citation type="submission" date="2017-03" db="EMBL/GenBank/DDBJ databases">
        <title>Genome Survey of Euroglyphus maynei.</title>
        <authorList>
            <person name="Arlian L.G."/>
            <person name="Morgan M.S."/>
            <person name="Rider S.D."/>
        </authorList>
    </citation>
    <scope>NUCLEOTIDE SEQUENCE [LARGE SCALE GENOMIC DNA]</scope>
    <source>
        <strain evidence="1">Arlian Lab</strain>
        <tissue evidence="1">Whole body</tissue>
    </source>
</reference>
<evidence type="ECO:0000313" key="2">
    <source>
        <dbReference type="Proteomes" id="UP000194236"/>
    </source>
</evidence>
<dbReference type="GO" id="GO:0032051">
    <property type="term" value="F:clathrin light chain binding"/>
    <property type="evidence" value="ECO:0007669"/>
    <property type="project" value="TreeGrafter"/>
</dbReference>
<feature type="non-terminal residue" evidence="1">
    <location>
        <position position="136"/>
    </location>
</feature>
<dbReference type="SUPFAM" id="SSF50989">
    <property type="entry name" value="Clathrin heavy-chain terminal domain"/>
    <property type="match status" value="1"/>
</dbReference>
<dbReference type="GO" id="GO:0006886">
    <property type="term" value="P:intracellular protein transport"/>
    <property type="evidence" value="ECO:0007669"/>
    <property type="project" value="InterPro"/>
</dbReference>
<comment type="caution">
    <text evidence="1">The sequence shown here is derived from an EMBL/GenBank/DDBJ whole genome shotgun (WGS) entry which is preliminary data.</text>
</comment>
<dbReference type="PANTHER" id="PTHR10292:SF1">
    <property type="entry name" value="CLATHRIN HEAVY CHAIN"/>
    <property type="match status" value="1"/>
</dbReference>
<dbReference type="Gene3D" id="2.130.10.110">
    <property type="entry name" value="Clathrin heavy-chain terminal domain"/>
    <property type="match status" value="1"/>
</dbReference>
<dbReference type="OrthoDB" id="2113814at2759"/>